<dbReference type="PANTHER" id="PTHR35174:SF3">
    <property type="entry name" value="BLL7171 PROTEIN"/>
    <property type="match status" value="1"/>
</dbReference>
<dbReference type="SUPFAM" id="SSF54909">
    <property type="entry name" value="Dimeric alpha+beta barrel"/>
    <property type="match status" value="2"/>
</dbReference>
<dbReference type="EMBL" id="JBHSMD010000001">
    <property type="protein sequence ID" value="MFC5491478.1"/>
    <property type="molecule type" value="Genomic_DNA"/>
</dbReference>
<evidence type="ECO:0000259" key="2">
    <source>
        <dbReference type="Pfam" id="PF03795"/>
    </source>
</evidence>
<evidence type="ECO:0000313" key="4">
    <source>
        <dbReference type="Proteomes" id="UP001595956"/>
    </source>
</evidence>
<accession>A0ABW0MVQ1</accession>
<dbReference type="Pfam" id="PF03795">
    <property type="entry name" value="YCII"/>
    <property type="match status" value="2"/>
</dbReference>
<organism evidence="3 4">
    <name type="scientific">Nocardioides caricicola</name>
    <dbReference type="NCBI Taxonomy" id="634770"/>
    <lineage>
        <taxon>Bacteria</taxon>
        <taxon>Bacillati</taxon>
        <taxon>Actinomycetota</taxon>
        <taxon>Actinomycetes</taxon>
        <taxon>Propionibacteriales</taxon>
        <taxon>Nocardioidaceae</taxon>
        <taxon>Nocardioides</taxon>
    </lineage>
</organism>
<dbReference type="Proteomes" id="UP001595956">
    <property type="component" value="Unassembled WGS sequence"/>
</dbReference>
<comment type="similarity">
    <text evidence="1">Belongs to the YciI family.</text>
</comment>
<evidence type="ECO:0000313" key="3">
    <source>
        <dbReference type="EMBL" id="MFC5491478.1"/>
    </source>
</evidence>
<name>A0ABW0MVQ1_9ACTN</name>
<gene>
    <name evidence="3" type="ORF">ACFPKY_00110</name>
</gene>
<protein>
    <submittedName>
        <fullName evidence="3">YciI family protein</fullName>
    </submittedName>
</protein>
<feature type="domain" description="YCII-related" evidence="2">
    <location>
        <begin position="60"/>
        <end position="99"/>
    </location>
</feature>
<evidence type="ECO:0000256" key="1">
    <source>
        <dbReference type="ARBA" id="ARBA00007689"/>
    </source>
</evidence>
<dbReference type="InterPro" id="IPR011008">
    <property type="entry name" value="Dimeric_a/b-barrel"/>
</dbReference>
<dbReference type="InterPro" id="IPR005545">
    <property type="entry name" value="YCII"/>
</dbReference>
<sequence length="247" mass="27237">MAQYLIYFNQQWVGDHPAEWFQERGPLARAAVDEIIAAGEYVFAGGLEEDLDLAFSADATSGEVLLTDGPFAETKEWLGGLTIVDVPDVETARKWAGKIAVACGWPQEVRPFKPWSSPRSEPAEASRAGGTEYLIYFNQQWVGDHPEEWFQERGHESRAVVEEIIAAGHYSFAGGLEEDLDLAFSADATSGEVLFSDGPFAETKEWLGGFTVVDVPDVETARMWTGKIAVACGWPQEARPFGRMREG</sequence>
<keyword evidence="4" id="KW-1185">Reference proteome</keyword>
<dbReference type="RefSeq" id="WP_345180587.1">
    <property type="nucleotide sequence ID" value="NZ_BAABFQ010000008.1"/>
</dbReference>
<proteinExistence type="inferred from homology"/>
<feature type="domain" description="YCII-related" evidence="2">
    <location>
        <begin position="185"/>
        <end position="227"/>
    </location>
</feature>
<reference evidence="4" key="1">
    <citation type="journal article" date="2019" name="Int. J. Syst. Evol. Microbiol.">
        <title>The Global Catalogue of Microorganisms (GCM) 10K type strain sequencing project: providing services to taxonomists for standard genome sequencing and annotation.</title>
        <authorList>
            <consortium name="The Broad Institute Genomics Platform"/>
            <consortium name="The Broad Institute Genome Sequencing Center for Infectious Disease"/>
            <person name="Wu L."/>
            <person name="Ma J."/>
        </authorList>
    </citation>
    <scope>NUCLEOTIDE SEQUENCE [LARGE SCALE GENOMIC DNA]</scope>
    <source>
        <strain evidence="4">KACC 13778</strain>
    </source>
</reference>
<comment type="caution">
    <text evidence="3">The sequence shown here is derived from an EMBL/GenBank/DDBJ whole genome shotgun (WGS) entry which is preliminary data.</text>
</comment>
<dbReference type="PANTHER" id="PTHR35174">
    <property type="entry name" value="BLL7171 PROTEIN-RELATED"/>
    <property type="match status" value="1"/>
</dbReference>
<dbReference type="Gene3D" id="3.30.70.1060">
    <property type="entry name" value="Dimeric alpha+beta barrel"/>
    <property type="match status" value="2"/>
</dbReference>